<gene>
    <name evidence="2" type="ORF">E2C01_067147</name>
</gene>
<evidence type="ECO:0000313" key="2">
    <source>
        <dbReference type="EMBL" id="MPC72833.1"/>
    </source>
</evidence>
<organism evidence="2 3">
    <name type="scientific">Portunus trituberculatus</name>
    <name type="common">Swimming crab</name>
    <name type="synonym">Neptunus trituberculatus</name>
    <dbReference type="NCBI Taxonomy" id="210409"/>
    <lineage>
        <taxon>Eukaryota</taxon>
        <taxon>Metazoa</taxon>
        <taxon>Ecdysozoa</taxon>
        <taxon>Arthropoda</taxon>
        <taxon>Crustacea</taxon>
        <taxon>Multicrustacea</taxon>
        <taxon>Malacostraca</taxon>
        <taxon>Eumalacostraca</taxon>
        <taxon>Eucarida</taxon>
        <taxon>Decapoda</taxon>
        <taxon>Pleocyemata</taxon>
        <taxon>Brachyura</taxon>
        <taxon>Eubrachyura</taxon>
        <taxon>Portunoidea</taxon>
        <taxon>Portunidae</taxon>
        <taxon>Portuninae</taxon>
        <taxon>Portunus</taxon>
    </lineage>
</organism>
<accession>A0A5B7HRV5</accession>
<dbReference type="Proteomes" id="UP000324222">
    <property type="component" value="Unassembled WGS sequence"/>
</dbReference>
<protein>
    <submittedName>
        <fullName evidence="2">Uncharacterized protein</fullName>
    </submittedName>
</protein>
<sequence>MKKTETDTKENQVYLRKLGIRWPCLHLTTSSISQSDSHTLSPPLPVLSIPRDARRSLPRRQSAEPHTAAPPPCMTPHQSGSVLTLRRTREAALDRALCVLFTHPDKETLAHSRTATYERVSLVCTPHSQTSTQGRC</sequence>
<evidence type="ECO:0000313" key="3">
    <source>
        <dbReference type="Proteomes" id="UP000324222"/>
    </source>
</evidence>
<reference evidence="2 3" key="1">
    <citation type="submission" date="2019-05" db="EMBL/GenBank/DDBJ databases">
        <title>Another draft genome of Portunus trituberculatus and its Hox gene families provides insights of decapod evolution.</title>
        <authorList>
            <person name="Jeong J.-H."/>
            <person name="Song I."/>
            <person name="Kim S."/>
            <person name="Choi T."/>
            <person name="Kim D."/>
            <person name="Ryu S."/>
            <person name="Kim W."/>
        </authorList>
    </citation>
    <scope>NUCLEOTIDE SEQUENCE [LARGE SCALE GENOMIC DNA]</scope>
    <source>
        <tissue evidence="2">Muscle</tissue>
    </source>
</reference>
<feature type="region of interest" description="Disordered" evidence="1">
    <location>
        <begin position="33"/>
        <end position="81"/>
    </location>
</feature>
<name>A0A5B7HRV5_PORTR</name>
<evidence type="ECO:0000256" key="1">
    <source>
        <dbReference type="SAM" id="MobiDB-lite"/>
    </source>
</evidence>
<proteinExistence type="predicted"/>
<comment type="caution">
    <text evidence="2">The sequence shown here is derived from an EMBL/GenBank/DDBJ whole genome shotgun (WGS) entry which is preliminary data.</text>
</comment>
<keyword evidence="3" id="KW-1185">Reference proteome</keyword>
<dbReference type="AlphaFoldDB" id="A0A5B7HRV5"/>
<dbReference type="EMBL" id="VSRR010035506">
    <property type="protein sequence ID" value="MPC72833.1"/>
    <property type="molecule type" value="Genomic_DNA"/>
</dbReference>